<keyword evidence="3" id="KW-1185">Reference proteome</keyword>
<evidence type="ECO:0000313" key="2">
    <source>
        <dbReference type="EMBL" id="RMC30116.1"/>
    </source>
</evidence>
<dbReference type="InterPro" id="IPR025391">
    <property type="entry name" value="DUF4123"/>
</dbReference>
<dbReference type="EMBL" id="QOKZ01000020">
    <property type="protein sequence ID" value="RMC30116.1"/>
    <property type="molecule type" value="Genomic_DNA"/>
</dbReference>
<dbReference type="RefSeq" id="WP_122114509.1">
    <property type="nucleotide sequence ID" value="NZ_QOKZ01000020.1"/>
</dbReference>
<dbReference type="Pfam" id="PF13503">
    <property type="entry name" value="DUF4123"/>
    <property type="match status" value="1"/>
</dbReference>
<sequence>MFLKQLKIDNETFKAGGLDNLVEALPDAPPPLLNLLYGSGSPAGVYMLVDASLRRQISGLFVLDSIELPALCLFEGKAAEESADFAPWLIDMSIPEPARAAGLAFHRKFFSQHWPAGTSLLIQTDAPFVAVQKHLRRFIKLPVQDDGGLRFFRFWDPRVLHPFLNAIAGDASRMRRMMMTDSGVPLHYVLRHDETDIRLSPDAGKLADTPITAMHLRFADFDPIARERAAERLKRIIDRIQADFARELEHRPRKAIEAAVEHAMQRFGAYGFREHAHLHFFAVWTVFYEPDFERRDPAGKLEEICRSSAPETEKFKAFRDRFDRFSLKAA</sequence>
<dbReference type="Proteomes" id="UP000273516">
    <property type="component" value="Unassembled WGS sequence"/>
</dbReference>
<gene>
    <name evidence="2" type="ORF">C9E81_22020</name>
</gene>
<organism evidence="2 3">
    <name type="scientific">Paracoccus alkanivorans</name>
    <dbReference type="NCBI Taxonomy" id="2116655"/>
    <lineage>
        <taxon>Bacteria</taxon>
        <taxon>Pseudomonadati</taxon>
        <taxon>Pseudomonadota</taxon>
        <taxon>Alphaproteobacteria</taxon>
        <taxon>Rhodobacterales</taxon>
        <taxon>Paracoccaceae</taxon>
        <taxon>Paracoccus</taxon>
    </lineage>
</organism>
<name>A0A3M0LXN2_9RHOB</name>
<reference evidence="2 3" key="1">
    <citation type="submission" date="2018-07" db="EMBL/GenBank/DDBJ databases">
        <authorList>
            <person name="Zhang Y."/>
            <person name="Wang L."/>
            <person name="Ma S."/>
        </authorList>
    </citation>
    <scope>NUCLEOTIDE SEQUENCE [LARGE SCALE GENOMIC DNA]</scope>
    <source>
        <strain evidence="2 3">4-2</strain>
    </source>
</reference>
<dbReference type="AlphaFoldDB" id="A0A3M0LXN2"/>
<proteinExistence type="predicted"/>
<comment type="caution">
    <text evidence="2">The sequence shown here is derived from an EMBL/GenBank/DDBJ whole genome shotgun (WGS) entry which is preliminary data.</text>
</comment>
<feature type="domain" description="DUF4123" evidence="1">
    <location>
        <begin position="45"/>
        <end position="167"/>
    </location>
</feature>
<evidence type="ECO:0000259" key="1">
    <source>
        <dbReference type="Pfam" id="PF13503"/>
    </source>
</evidence>
<accession>A0A3M0LXN2</accession>
<protein>
    <submittedName>
        <fullName evidence="2">DUF4123 domain-containing protein</fullName>
    </submittedName>
</protein>
<evidence type="ECO:0000313" key="3">
    <source>
        <dbReference type="Proteomes" id="UP000273516"/>
    </source>
</evidence>
<dbReference type="OrthoDB" id="6431152at2"/>